<dbReference type="GO" id="GO:0015385">
    <property type="term" value="F:sodium:proton antiporter activity"/>
    <property type="evidence" value="ECO:0007669"/>
    <property type="project" value="TreeGrafter"/>
</dbReference>
<feature type="region of interest" description="Disordered" evidence="6">
    <location>
        <begin position="1"/>
        <end position="20"/>
    </location>
</feature>
<feature type="transmembrane region" description="Helical" evidence="7">
    <location>
        <begin position="176"/>
        <end position="195"/>
    </location>
</feature>
<name>A0A6J7GT81_9ZZZZ</name>
<keyword evidence="4 7" id="KW-1133">Transmembrane helix</keyword>
<sequence>MHTESSPTPPALPPRTPWTNRGSRTLRAFLRTETGSAGLLLVATLVALVWANSPLSGAYEDLWGAHLTIDLAGSGVDEDLRHWVNDGLMAFFFYVVGLEIRRELELGELRDRRAAAIPAIAAVAGMAFPALLYVAINAGGEGAHGWGIVMATDIAFVLGALSLLGDRVSPGVRVFLLTLAIVDDVGAIAVIALFYSSGIDLGALAAAGGILVAIVVLRRFGPVWRGPAYLVAGVVLWYATLKSGIHPTIAGVAMGLITAVHPPQRADVERAASVTRLFRREPTPAGGRAAVLELSAAVSPNERFQGSLHPWTSYLVVPLFALANAGVPLDGDALSRAVTSPVTIGVIVGLVAGKALGISLSTLVAVRAGVGPLPHGMHRRHVPGAATLAGIGFTVSLFVAELAFTDEALRDEAKIGVLVASALAAAAGVVALSRRGRDAAEEEHGPRHLDPPAADDEHVLGPLGAPHTLVVFGDYECPATRTLGRELRTVRAQAGDRLRVVLRHLPNDDLHPSATLAAEAAVSAASAGRFAEMHERLLDHPIGDDLGPADLLAIAEEIGLDPDRVADDLRHHVRLAAVHADVDSAARSGVTSTPTLFLDGTALDGDYDAATLLRRLDEADADG</sequence>
<dbReference type="NCBIfam" id="TIGR00773">
    <property type="entry name" value="NhaA"/>
    <property type="match status" value="1"/>
</dbReference>
<dbReference type="GO" id="GO:0006885">
    <property type="term" value="P:regulation of pH"/>
    <property type="evidence" value="ECO:0007669"/>
    <property type="project" value="InterPro"/>
</dbReference>
<reference evidence="9" key="1">
    <citation type="submission" date="2020-05" db="EMBL/GenBank/DDBJ databases">
        <authorList>
            <person name="Chiriac C."/>
            <person name="Salcher M."/>
            <person name="Ghai R."/>
            <person name="Kavagutti S V."/>
        </authorList>
    </citation>
    <scope>NUCLEOTIDE SEQUENCE</scope>
</reference>
<feature type="transmembrane region" description="Helical" evidence="7">
    <location>
        <begin position="83"/>
        <end position="102"/>
    </location>
</feature>
<gene>
    <name evidence="9" type="ORF">UFOPK3564_01286</name>
</gene>
<feature type="domain" description="Thioredoxin-like fold" evidence="8">
    <location>
        <begin position="455"/>
        <end position="617"/>
    </location>
</feature>
<dbReference type="Pfam" id="PF13462">
    <property type="entry name" value="Thioredoxin_4"/>
    <property type="match status" value="1"/>
</dbReference>
<dbReference type="EMBL" id="CAFBMK010000060">
    <property type="protein sequence ID" value="CAB4911657.1"/>
    <property type="molecule type" value="Genomic_DNA"/>
</dbReference>
<keyword evidence="3 7" id="KW-0812">Transmembrane</keyword>
<evidence type="ECO:0000256" key="1">
    <source>
        <dbReference type="ARBA" id="ARBA00004429"/>
    </source>
</evidence>
<dbReference type="InterPro" id="IPR036249">
    <property type="entry name" value="Thioredoxin-like_sf"/>
</dbReference>
<dbReference type="PANTHER" id="PTHR30341:SF0">
    <property type="entry name" value="NA(+)_H(+) ANTIPORTER NHAA"/>
    <property type="match status" value="1"/>
</dbReference>
<dbReference type="InterPro" id="IPR004670">
    <property type="entry name" value="NhaA"/>
</dbReference>
<keyword evidence="5 7" id="KW-0472">Membrane</keyword>
<evidence type="ECO:0000259" key="8">
    <source>
        <dbReference type="Pfam" id="PF13462"/>
    </source>
</evidence>
<feature type="transmembrane region" description="Helical" evidence="7">
    <location>
        <begin position="28"/>
        <end position="51"/>
    </location>
</feature>
<dbReference type="SUPFAM" id="SSF52833">
    <property type="entry name" value="Thioredoxin-like"/>
    <property type="match status" value="1"/>
</dbReference>
<feature type="transmembrane region" description="Helical" evidence="7">
    <location>
        <begin position="142"/>
        <end position="164"/>
    </location>
</feature>
<feature type="region of interest" description="Disordered" evidence="6">
    <location>
        <begin position="437"/>
        <end position="460"/>
    </location>
</feature>
<dbReference type="Gene3D" id="3.40.30.10">
    <property type="entry name" value="Glutaredoxin"/>
    <property type="match status" value="1"/>
</dbReference>
<evidence type="ECO:0000256" key="6">
    <source>
        <dbReference type="SAM" id="MobiDB-lite"/>
    </source>
</evidence>
<accession>A0A6J7GT81</accession>
<dbReference type="GO" id="GO:0005886">
    <property type="term" value="C:plasma membrane"/>
    <property type="evidence" value="ECO:0007669"/>
    <property type="project" value="UniProtKB-SubCell"/>
</dbReference>
<evidence type="ECO:0000256" key="2">
    <source>
        <dbReference type="ARBA" id="ARBA00022475"/>
    </source>
</evidence>
<dbReference type="Gene3D" id="1.20.1530.10">
    <property type="entry name" value="Na+/H+ antiporter like domain"/>
    <property type="match status" value="1"/>
</dbReference>
<feature type="compositionally biased region" description="Basic and acidic residues" evidence="6">
    <location>
        <begin position="437"/>
        <end position="459"/>
    </location>
</feature>
<feature type="transmembrane region" description="Helical" evidence="7">
    <location>
        <begin position="415"/>
        <end position="432"/>
    </location>
</feature>
<feature type="compositionally biased region" description="Pro residues" evidence="6">
    <location>
        <begin position="7"/>
        <end position="16"/>
    </location>
</feature>
<feature type="transmembrane region" description="Helical" evidence="7">
    <location>
        <begin position="341"/>
        <end position="370"/>
    </location>
</feature>
<feature type="transmembrane region" description="Helical" evidence="7">
    <location>
        <begin position="114"/>
        <end position="136"/>
    </location>
</feature>
<protein>
    <submittedName>
        <fullName evidence="9">Unannotated protein</fullName>
    </submittedName>
</protein>
<feature type="transmembrane region" description="Helical" evidence="7">
    <location>
        <begin position="382"/>
        <end position="403"/>
    </location>
</feature>
<dbReference type="InterPro" id="IPR023171">
    <property type="entry name" value="Na/H_antiporter_dom_sf"/>
</dbReference>
<keyword evidence="2" id="KW-1003">Cell membrane</keyword>
<dbReference type="InterPro" id="IPR012336">
    <property type="entry name" value="Thioredoxin-like_fold"/>
</dbReference>
<dbReference type="Pfam" id="PF06965">
    <property type="entry name" value="Na_H_antiport_1"/>
    <property type="match status" value="1"/>
</dbReference>
<evidence type="ECO:0000256" key="5">
    <source>
        <dbReference type="ARBA" id="ARBA00023136"/>
    </source>
</evidence>
<organism evidence="9">
    <name type="scientific">freshwater metagenome</name>
    <dbReference type="NCBI Taxonomy" id="449393"/>
    <lineage>
        <taxon>unclassified sequences</taxon>
        <taxon>metagenomes</taxon>
        <taxon>ecological metagenomes</taxon>
    </lineage>
</organism>
<dbReference type="PANTHER" id="PTHR30341">
    <property type="entry name" value="SODIUM ION/PROTON ANTIPORTER NHAA-RELATED"/>
    <property type="match status" value="1"/>
</dbReference>
<proteinExistence type="inferred from homology"/>
<evidence type="ECO:0000313" key="9">
    <source>
        <dbReference type="EMBL" id="CAB4911657.1"/>
    </source>
</evidence>
<dbReference type="HAMAP" id="MF_01844">
    <property type="entry name" value="NhaA"/>
    <property type="match status" value="1"/>
</dbReference>
<feature type="transmembrane region" description="Helical" evidence="7">
    <location>
        <begin position="201"/>
        <end position="220"/>
    </location>
</feature>
<evidence type="ECO:0000256" key="7">
    <source>
        <dbReference type="SAM" id="Phobius"/>
    </source>
</evidence>
<comment type="subcellular location">
    <subcellularLocation>
        <location evidence="1">Cell inner membrane</location>
        <topology evidence="1">Multi-pass membrane protein</topology>
    </subcellularLocation>
</comment>
<dbReference type="AlphaFoldDB" id="A0A6J7GT81"/>
<evidence type="ECO:0000256" key="3">
    <source>
        <dbReference type="ARBA" id="ARBA00022692"/>
    </source>
</evidence>
<evidence type="ECO:0000256" key="4">
    <source>
        <dbReference type="ARBA" id="ARBA00022989"/>
    </source>
</evidence>